<accession>A0A815P0S2</accession>
<dbReference type="Proteomes" id="UP000663829">
    <property type="component" value="Unassembled WGS sequence"/>
</dbReference>
<evidence type="ECO:0000313" key="2">
    <source>
        <dbReference type="EMBL" id="CAF1442115.1"/>
    </source>
</evidence>
<dbReference type="AlphaFoldDB" id="A0A815P0S2"/>
<dbReference type="EMBL" id="CAJOBA010036517">
    <property type="protein sequence ID" value="CAF4024397.1"/>
    <property type="molecule type" value="Genomic_DNA"/>
</dbReference>
<dbReference type="Proteomes" id="UP000677228">
    <property type="component" value="Unassembled WGS sequence"/>
</dbReference>
<name>A0A815P0S2_9BILA</name>
<dbReference type="OrthoDB" id="9978492at2759"/>
<protein>
    <submittedName>
        <fullName evidence="2">Uncharacterized protein</fullName>
    </submittedName>
</protein>
<organism evidence="2 5">
    <name type="scientific">Didymodactylos carnosus</name>
    <dbReference type="NCBI Taxonomy" id="1234261"/>
    <lineage>
        <taxon>Eukaryota</taxon>
        <taxon>Metazoa</taxon>
        <taxon>Spiralia</taxon>
        <taxon>Gnathifera</taxon>
        <taxon>Rotifera</taxon>
        <taxon>Eurotatoria</taxon>
        <taxon>Bdelloidea</taxon>
        <taxon>Philodinida</taxon>
        <taxon>Philodinidae</taxon>
        <taxon>Didymodactylos</taxon>
    </lineage>
</organism>
<keyword evidence="5" id="KW-1185">Reference proteome</keyword>
<dbReference type="Proteomes" id="UP000682733">
    <property type="component" value="Unassembled WGS sequence"/>
</dbReference>
<dbReference type="EMBL" id="CAJOBC010084493">
    <property type="protein sequence ID" value="CAF4317822.1"/>
    <property type="molecule type" value="Genomic_DNA"/>
</dbReference>
<sequence>MFRTCTHIANGVGWSWGFVNEIDMVNRAQADISLGPNPDLRLSWNTYQNQTGYRCGSTIMNDAATEAQWIRYIWHTN</sequence>
<proteinExistence type="predicted"/>
<evidence type="ECO:0000313" key="3">
    <source>
        <dbReference type="EMBL" id="CAF4024397.1"/>
    </source>
</evidence>
<evidence type="ECO:0000313" key="5">
    <source>
        <dbReference type="Proteomes" id="UP000663829"/>
    </source>
</evidence>
<gene>
    <name evidence="2" type="ORF">GPM918_LOCUS34407</name>
    <name evidence="1" type="ORF">OVA965_LOCUS24680</name>
    <name evidence="4" type="ORF">SRO942_LOCUS35104</name>
    <name evidence="3" type="ORF">TMI583_LOCUS25399</name>
</gene>
<dbReference type="EMBL" id="CAJNOQ010019052">
    <property type="protein sequence ID" value="CAF1442115.1"/>
    <property type="molecule type" value="Genomic_DNA"/>
</dbReference>
<evidence type="ECO:0000313" key="4">
    <source>
        <dbReference type="EMBL" id="CAF4317822.1"/>
    </source>
</evidence>
<evidence type="ECO:0000313" key="1">
    <source>
        <dbReference type="EMBL" id="CAF1215916.1"/>
    </source>
</evidence>
<dbReference type="EMBL" id="CAJNOK010014983">
    <property type="protein sequence ID" value="CAF1215916.1"/>
    <property type="molecule type" value="Genomic_DNA"/>
</dbReference>
<dbReference type="Proteomes" id="UP000681722">
    <property type="component" value="Unassembled WGS sequence"/>
</dbReference>
<comment type="caution">
    <text evidence="2">The sequence shown here is derived from an EMBL/GenBank/DDBJ whole genome shotgun (WGS) entry which is preliminary data.</text>
</comment>
<reference evidence="2" key="1">
    <citation type="submission" date="2021-02" db="EMBL/GenBank/DDBJ databases">
        <authorList>
            <person name="Nowell W R."/>
        </authorList>
    </citation>
    <scope>NUCLEOTIDE SEQUENCE</scope>
</reference>